<dbReference type="RefSeq" id="WP_184404987.1">
    <property type="nucleotide sequence ID" value="NZ_JACHHJ010000004.1"/>
</dbReference>
<comment type="caution">
    <text evidence="1">The sequence shown here is derived from an EMBL/GenBank/DDBJ whole genome shotgun (WGS) entry which is preliminary data.</text>
</comment>
<dbReference type="Proteomes" id="UP000568839">
    <property type="component" value="Unassembled WGS sequence"/>
</dbReference>
<dbReference type="EMBL" id="JACHHJ010000004">
    <property type="protein sequence ID" value="MBB6450933.1"/>
    <property type="molecule type" value="Genomic_DNA"/>
</dbReference>
<name>A0A841Q077_9BACL</name>
<protein>
    <submittedName>
        <fullName evidence="1">Uncharacterized protein</fullName>
    </submittedName>
</protein>
<dbReference type="AlphaFoldDB" id="A0A841Q077"/>
<sequence>MILVGLETKHVEFARGPKDNGTYISLLNNFVHGGGIKEYKENLNLQDAIAM</sequence>
<reference evidence="1 2" key="1">
    <citation type="submission" date="2020-08" db="EMBL/GenBank/DDBJ databases">
        <title>Genomic Encyclopedia of Type Strains, Phase IV (KMG-IV): sequencing the most valuable type-strain genomes for metagenomic binning, comparative biology and taxonomic classification.</title>
        <authorList>
            <person name="Goeker M."/>
        </authorList>
    </citation>
    <scope>NUCLEOTIDE SEQUENCE [LARGE SCALE GENOMIC DNA]</scope>
    <source>
        <strain evidence="1 2">DSM 21769</strain>
    </source>
</reference>
<evidence type="ECO:0000313" key="2">
    <source>
        <dbReference type="Proteomes" id="UP000568839"/>
    </source>
</evidence>
<evidence type="ECO:0000313" key="1">
    <source>
        <dbReference type="EMBL" id="MBB6450933.1"/>
    </source>
</evidence>
<keyword evidence="2" id="KW-1185">Reference proteome</keyword>
<gene>
    <name evidence="1" type="ORF">HNR44_002923</name>
</gene>
<accession>A0A841Q077</accession>
<proteinExistence type="predicted"/>
<organism evidence="1 2">
    <name type="scientific">Geomicrobium halophilum</name>
    <dbReference type="NCBI Taxonomy" id="549000"/>
    <lineage>
        <taxon>Bacteria</taxon>
        <taxon>Bacillati</taxon>
        <taxon>Bacillota</taxon>
        <taxon>Bacilli</taxon>
        <taxon>Bacillales</taxon>
        <taxon>Geomicrobium</taxon>
    </lineage>
</organism>